<evidence type="ECO:0000259" key="3">
    <source>
        <dbReference type="Pfam" id="PF00407"/>
    </source>
</evidence>
<evidence type="ECO:0000313" key="4">
    <source>
        <dbReference type="EMBL" id="KCW90958.1"/>
    </source>
</evidence>
<dbReference type="Gene3D" id="3.30.530.20">
    <property type="match status" value="1"/>
</dbReference>
<dbReference type="EMBL" id="KK198753">
    <property type="protein sequence ID" value="KCW90958.1"/>
    <property type="molecule type" value="Genomic_DNA"/>
</dbReference>
<organism evidence="4">
    <name type="scientific">Eucalyptus grandis</name>
    <name type="common">Flooded gum</name>
    <dbReference type="NCBI Taxonomy" id="71139"/>
    <lineage>
        <taxon>Eukaryota</taxon>
        <taxon>Viridiplantae</taxon>
        <taxon>Streptophyta</taxon>
        <taxon>Embryophyta</taxon>
        <taxon>Tracheophyta</taxon>
        <taxon>Spermatophyta</taxon>
        <taxon>Magnoliopsida</taxon>
        <taxon>eudicotyledons</taxon>
        <taxon>Gunneridae</taxon>
        <taxon>Pentapetalae</taxon>
        <taxon>rosids</taxon>
        <taxon>malvids</taxon>
        <taxon>Myrtales</taxon>
        <taxon>Myrtaceae</taxon>
        <taxon>Myrtoideae</taxon>
        <taxon>Eucalypteae</taxon>
        <taxon>Eucalyptus</taxon>
    </lineage>
</organism>
<dbReference type="Pfam" id="PF00407">
    <property type="entry name" value="Bet_v_1"/>
    <property type="match status" value="1"/>
</dbReference>
<dbReference type="GO" id="GO:0009738">
    <property type="term" value="P:abscisic acid-activated signaling pathway"/>
    <property type="evidence" value="ECO:0000318"/>
    <property type="project" value="GO_Central"/>
</dbReference>
<sequence length="152" mass="16651">MFGQLSHETEVKVGAGKAWELYGTLKLALLAKQELSHVIVDILEGDGGVGTLVKLTFERLSFTEKYTKVDHERRVKETEAIEGGLLDMGLSLFRVRLEVIGEDEEESCVIKSTIEYEVADGASFDVSIIPIKPLADIAEIAKEHFTASVGAN</sequence>
<dbReference type="InParanoid" id="A0A059DJC3"/>
<comment type="similarity">
    <text evidence="1">Belongs to the BetVI family.</text>
</comment>
<evidence type="ECO:0000256" key="1">
    <source>
        <dbReference type="ARBA" id="ARBA00009744"/>
    </source>
</evidence>
<dbReference type="AlphaFoldDB" id="A0A059DJC3"/>
<dbReference type="GO" id="GO:0005634">
    <property type="term" value="C:nucleus"/>
    <property type="evidence" value="ECO:0000318"/>
    <property type="project" value="GO_Central"/>
</dbReference>
<dbReference type="STRING" id="71139.A0A059DJC3"/>
<dbReference type="GO" id="GO:0004864">
    <property type="term" value="F:protein phosphatase inhibitor activity"/>
    <property type="evidence" value="ECO:0000318"/>
    <property type="project" value="GO_Central"/>
</dbReference>
<dbReference type="GO" id="GO:0005737">
    <property type="term" value="C:cytoplasm"/>
    <property type="evidence" value="ECO:0000318"/>
    <property type="project" value="GO_Central"/>
</dbReference>
<dbReference type="InterPro" id="IPR023393">
    <property type="entry name" value="START-like_dom_sf"/>
</dbReference>
<dbReference type="PANTHER" id="PTHR31213">
    <property type="entry name" value="OS08G0374000 PROTEIN-RELATED"/>
    <property type="match status" value="1"/>
</dbReference>
<dbReference type="SUPFAM" id="SSF55961">
    <property type="entry name" value="Bet v1-like"/>
    <property type="match status" value="1"/>
</dbReference>
<dbReference type="GO" id="GO:0010427">
    <property type="term" value="F:abscisic acid binding"/>
    <property type="evidence" value="ECO:0000318"/>
    <property type="project" value="GO_Central"/>
</dbReference>
<dbReference type="InterPro" id="IPR000916">
    <property type="entry name" value="Bet_v_I/MLP"/>
</dbReference>
<keyword evidence="2" id="KW-0017">Alkaloid metabolism</keyword>
<reference evidence="4" key="1">
    <citation type="submission" date="2013-07" db="EMBL/GenBank/DDBJ databases">
        <title>The genome of Eucalyptus grandis.</title>
        <authorList>
            <person name="Schmutz J."/>
            <person name="Hayes R."/>
            <person name="Myburg A."/>
            <person name="Tuskan G."/>
            <person name="Grattapaglia D."/>
            <person name="Rokhsar D.S."/>
        </authorList>
    </citation>
    <scope>NUCLEOTIDE SEQUENCE</scope>
    <source>
        <tissue evidence="4">Leaf extractions</tissue>
    </source>
</reference>
<dbReference type="OMA" id="SENSCIT"/>
<dbReference type="PANTHER" id="PTHR31213:SF19">
    <property type="entry name" value="BET V I_MAJOR LATEX PROTEIN DOMAIN-CONTAINING PROTEIN"/>
    <property type="match status" value="1"/>
</dbReference>
<dbReference type="GO" id="GO:0009820">
    <property type="term" value="P:alkaloid metabolic process"/>
    <property type="evidence" value="ECO:0007669"/>
    <property type="project" value="UniProtKB-KW"/>
</dbReference>
<dbReference type="InterPro" id="IPR050279">
    <property type="entry name" value="Plant_def-hormone_signal"/>
</dbReference>
<dbReference type="eggNOG" id="ENOG502S1E8">
    <property type="taxonomic scope" value="Eukaryota"/>
</dbReference>
<dbReference type="Gramene" id="KCW90958">
    <property type="protein sequence ID" value="KCW90958"/>
    <property type="gene ID" value="EUGRSUZ_A02977"/>
</dbReference>
<gene>
    <name evidence="4" type="ORF">EUGRSUZ_A02977</name>
</gene>
<name>A0A059DJC3_EUCGR</name>
<proteinExistence type="inferred from homology"/>
<dbReference type="GO" id="GO:0006952">
    <property type="term" value="P:defense response"/>
    <property type="evidence" value="ECO:0007669"/>
    <property type="project" value="InterPro"/>
</dbReference>
<protein>
    <recommendedName>
        <fullName evidence="3">Bet v I/Major latex protein domain-containing protein</fullName>
    </recommendedName>
</protein>
<dbReference type="GO" id="GO:0038023">
    <property type="term" value="F:signaling receptor activity"/>
    <property type="evidence" value="ECO:0000318"/>
    <property type="project" value="GO_Central"/>
</dbReference>
<dbReference type="CDD" id="cd07816">
    <property type="entry name" value="Bet_v1-like"/>
    <property type="match status" value="1"/>
</dbReference>
<feature type="domain" description="Bet v I/Major latex protein" evidence="3">
    <location>
        <begin position="3"/>
        <end position="120"/>
    </location>
</feature>
<accession>A0A059DJC3</accession>
<evidence type="ECO:0000256" key="2">
    <source>
        <dbReference type="ARBA" id="ARBA00022589"/>
    </source>
</evidence>